<reference evidence="2 3" key="1">
    <citation type="submission" date="2016-06" db="EMBL/GenBank/DDBJ databases">
        <authorList>
            <person name="Kjaerup R.B."/>
            <person name="Dalgaard T.S."/>
            <person name="Juul-Madsen H.R."/>
        </authorList>
    </citation>
    <scope>NUCLEOTIDE SEQUENCE [LARGE SCALE GENOMIC DNA]</scope>
    <source>
        <strain evidence="2 3">DSM 45577</strain>
    </source>
</reference>
<protein>
    <submittedName>
        <fullName evidence="2">Uncharacterized protein</fullName>
    </submittedName>
</protein>
<sequence length="320" mass="34884">MGRKWTDEQYAQALNSRRPGDLPKQNDTDPVELGGQPVEVPTGRLLANLRAEGRVDGRTDPALFDALTRHGINPIRNPAKDPGRWYIPPSGALIRWTDDIYAKALNSRRPGDLPKNSDTDPVEIGGQPVEVPTGRLLTKLRAEGRVDGRTDQALIDALARHGINPIRNPAKDPGRWYIPPTGAVIKWTDDIYAEALNSRPPGDLPKRNDTDPVEIGGQPVEVPTGQLLNNLRDKGRVDGRTGQVLFDALTRHGLDIVHSPEHRRWWVESRASAPTRPAGVTLGDIAAMTGPHHNGTGSSSTARAAGDDPSAALARKKQRR</sequence>
<feature type="region of interest" description="Disordered" evidence="1">
    <location>
        <begin position="107"/>
        <end position="129"/>
    </location>
</feature>
<feature type="compositionally biased region" description="Basic and acidic residues" evidence="1">
    <location>
        <begin position="109"/>
        <end position="118"/>
    </location>
</feature>
<accession>A0A1C6VB95</accession>
<dbReference type="Proteomes" id="UP000198937">
    <property type="component" value="Unassembled WGS sequence"/>
</dbReference>
<keyword evidence="3" id="KW-1185">Reference proteome</keyword>
<feature type="region of interest" description="Disordered" evidence="1">
    <location>
        <begin position="1"/>
        <end position="42"/>
    </location>
</feature>
<proteinExistence type="predicted"/>
<feature type="region of interest" description="Disordered" evidence="1">
    <location>
        <begin position="286"/>
        <end position="320"/>
    </location>
</feature>
<dbReference type="EMBL" id="FMIA01000002">
    <property type="protein sequence ID" value="SCL63613.1"/>
    <property type="molecule type" value="Genomic_DNA"/>
</dbReference>
<evidence type="ECO:0000256" key="1">
    <source>
        <dbReference type="SAM" id="MobiDB-lite"/>
    </source>
</evidence>
<dbReference type="RefSeq" id="WP_139135763.1">
    <property type="nucleotide sequence ID" value="NZ_BMMJ01000007.1"/>
</dbReference>
<name>A0A1C6VB95_9ACTN</name>
<dbReference type="OrthoDB" id="5203049at2"/>
<dbReference type="AlphaFoldDB" id="A0A1C6VB95"/>
<organism evidence="2 3">
    <name type="scientific">Micromonospora yangpuensis</name>
    <dbReference type="NCBI Taxonomy" id="683228"/>
    <lineage>
        <taxon>Bacteria</taxon>
        <taxon>Bacillati</taxon>
        <taxon>Actinomycetota</taxon>
        <taxon>Actinomycetes</taxon>
        <taxon>Micromonosporales</taxon>
        <taxon>Micromonosporaceae</taxon>
        <taxon>Micromonospora</taxon>
    </lineage>
</organism>
<feature type="compositionally biased region" description="Basic and acidic residues" evidence="1">
    <location>
        <begin position="18"/>
        <end position="27"/>
    </location>
</feature>
<evidence type="ECO:0000313" key="2">
    <source>
        <dbReference type="EMBL" id="SCL63613.1"/>
    </source>
</evidence>
<gene>
    <name evidence="2" type="ORF">GA0070617_5255</name>
</gene>
<evidence type="ECO:0000313" key="3">
    <source>
        <dbReference type="Proteomes" id="UP000198937"/>
    </source>
</evidence>